<proteinExistence type="predicted"/>
<dbReference type="OrthoDB" id="9802846at2"/>
<gene>
    <name evidence="2" type="ORF">FJV41_17235</name>
</gene>
<dbReference type="RefSeq" id="WP_141643590.1">
    <property type="nucleotide sequence ID" value="NZ_VIFM01000060.1"/>
</dbReference>
<accession>A0A540X0E0</accession>
<evidence type="ECO:0000313" key="3">
    <source>
        <dbReference type="Proteomes" id="UP000315369"/>
    </source>
</evidence>
<dbReference type="SUPFAM" id="SSF160719">
    <property type="entry name" value="gpW/gp25-like"/>
    <property type="match status" value="1"/>
</dbReference>
<dbReference type="EMBL" id="VIFM01000060">
    <property type="protein sequence ID" value="TQF14738.1"/>
    <property type="molecule type" value="Genomic_DNA"/>
</dbReference>
<dbReference type="InterPro" id="IPR007048">
    <property type="entry name" value="IraD/Gp25-like"/>
</dbReference>
<protein>
    <submittedName>
        <fullName evidence="2">GPW/gp25 family protein</fullName>
    </submittedName>
</protein>
<evidence type="ECO:0000259" key="1">
    <source>
        <dbReference type="Pfam" id="PF04965"/>
    </source>
</evidence>
<dbReference type="Proteomes" id="UP000315369">
    <property type="component" value="Unassembled WGS sequence"/>
</dbReference>
<evidence type="ECO:0000313" key="2">
    <source>
        <dbReference type="EMBL" id="TQF14738.1"/>
    </source>
</evidence>
<dbReference type="AlphaFoldDB" id="A0A540X0E0"/>
<dbReference type="Pfam" id="PF04965">
    <property type="entry name" value="GPW_gp25"/>
    <property type="match status" value="1"/>
</dbReference>
<dbReference type="Gene3D" id="3.10.450.40">
    <property type="match status" value="1"/>
</dbReference>
<name>A0A540X0E0_9BACT</name>
<keyword evidence="3" id="KW-1185">Reference proteome</keyword>
<feature type="domain" description="IraD/Gp25-like" evidence="1">
    <location>
        <begin position="27"/>
        <end position="116"/>
    </location>
</feature>
<comment type="caution">
    <text evidence="2">The sequence shown here is derived from an EMBL/GenBank/DDBJ whole genome shotgun (WGS) entry which is preliminary data.</text>
</comment>
<organism evidence="2 3">
    <name type="scientific">Myxococcus llanfairpwllgwyngyllgogerychwyrndrobwllllantysiliogogogochensis</name>
    <dbReference type="NCBI Taxonomy" id="2590453"/>
    <lineage>
        <taxon>Bacteria</taxon>
        <taxon>Pseudomonadati</taxon>
        <taxon>Myxococcota</taxon>
        <taxon>Myxococcia</taxon>
        <taxon>Myxococcales</taxon>
        <taxon>Cystobacterineae</taxon>
        <taxon>Myxococcaceae</taxon>
        <taxon>Myxococcus</taxon>
    </lineage>
</organism>
<sequence length="130" mass="14295">MDAGKLIGRGLGFPPRVGPDGRMQWSEGERNVREAIQIILATEQRERLMLPEFGAGLGRFLFEPNTVTTRHQIADRINRALAQWEPRIAVESVSVDADPQDARAATATITYKLVATGARERLNLSVTLAG</sequence>
<reference evidence="2 3" key="1">
    <citation type="submission" date="2019-06" db="EMBL/GenBank/DDBJ databases">
        <authorList>
            <person name="Livingstone P."/>
            <person name="Whitworth D."/>
        </authorList>
    </citation>
    <scope>NUCLEOTIDE SEQUENCE [LARGE SCALE GENOMIC DNA]</scope>
    <source>
        <strain evidence="2 3">AM401</strain>
    </source>
</reference>